<dbReference type="EMBL" id="CH476641">
    <property type="protein sequence ID" value="EDN97677.1"/>
    <property type="molecule type" value="Genomic_DNA"/>
</dbReference>
<dbReference type="HOGENOM" id="CLU_1816965_0_0_1"/>
<evidence type="ECO:0000313" key="1">
    <source>
        <dbReference type="EMBL" id="EDN97677.1"/>
    </source>
</evidence>
<keyword evidence="2" id="KW-1185">Reference proteome</keyword>
<protein>
    <submittedName>
        <fullName evidence="1">Uncharacterized protein</fullName>
    </submittedName>
</protein>
<accession>A7F4K6</accession>
<dbReference type="GeneID" id="5482629"/>
<dbReference type="InParanoid" id="A7F4K6"/>
<dbReference type="Proteomes" id="UP000001312">
    <property type="component" value="Unassembled WGS sequence"/>
</dbReference>
<dbReference type="KEGG" id="ssl:SS1G_12531"/>
<evidence type="ECO:0000313" key="2">
    <source>
        <dbReference type="Proteomes" id="UP000001312"/>
    </source>
</evidence>
<reference evidence="2" key="1">
    <citation type="journal article" date="2011" name="PLoS Genet.">
        <title>Genomic analysis of the necrotrophic fungal pathogens Sclerotinia sclerotiorum and Botrytis cinerea.</title>
        <authorList>
            <person name="Amselem J."/>
            <person name="Cuomo C.A."/>
            <person name="van Kan J.A."/>
            <person name="Viaud M."/>
            <person name="Benito E.P."/>
            <person name="Couloux A."/>
            <person name="Coutinho P.M."/>
            <person name="de Vries R.P."/>
            <person name="Dyer P.S."/>
            <person name="Fillinger S."/>
            <person name="Fournier E."/>
            <person name="Gout L."/>
            <person name="Hahn M."/>
            <person name="Kohn L."/>
            <person name="Lapalu N."/>
            <person name="Plummer K.M."/>
            <person name="Pradier J.M."/>
            <person name="Quevillon E."/>
            <person name="Sharon A."/>
            <person name="Simon A."/>
            <person name="ten Have A."/>
            <person name="Tudzynski B."/>
            <person name="Tudzynski P."/>
            <person name="Wincker P."/>
            <person name="Andrew M."/>
            <person name="Anthouard V."/>
            <person name="Beever R.E."/>
            <person name="Beffa R."/>
            <person name="Benoit I."/>
            <person name="Bouzid O."/>
            <person name="Brault B."/>
            <person name="Chen Z."/>
            <person name="Choquer M."/>
            <person name="Collemare J."/>
            <person name="Cotton P."/>
            <person name="Danchin E.G."/>
            <person name="Da Silva C."/>
            <person name="Gautier A."/>
            <person name="Giraud C."/>
            <person name="Giraud T."/>
            <person name="Gonzalez C."/>
            <person name="Grossetete S."/>
            <person name="Guldener U."/>
            <person name="Henrissat B."/>
            <person name="Howlett B.J."/>
            <person name="Kodira C."/>
            <person name="Kretschmer M."/>
            <person name="Lappartient A."/>
            <person name="Leroch M."/>
            <person name="Levis C."/>
            <person name="Mauceli E."/>
            <person name="Neuveglise C."/>
            <person name="Oeser B."/>
            <person name="Pearson M."/>
            <person name="Poulain J."/>
            <person name="Poussereau N."/>
            <person name="Quesneville H."/>
            <person name="Rascle C."/>
            <person name="Schumacher J."/>
            <person name="Segurens B."/>
            <person name="Sexton A."/>
            <person name="Silva E."/>
            <person name="Sirven C."/>
            <person name="Soanes D.M."/>
            <person name="Talbot N.J."/>
            <person name="Templeton M."/>
            <person name="Yandava C."/>
            <person name="Yarden O."/>
            <person name="Zeng Q."/>
            <person name="Rollins J.A."/>
            <person name="Lebrun M.H."/>
            <person name="Dickman M."/>
        </authorList>
    </citation>
    <scope>NUCLEOTIDE SEQUENCE [LARGE SCALE GENOMIC DNA]</scope>
    <source>
        <strain evidence="2">ATCC 18683 / 1980 / Ss-1</strain>
    </source>
</reference>
<organism evidence="1 2">
    <name type="scientific">Sclerotinia sclerotiorum (strain ATCC 18683 / 1980 / Ss-1)</name>
    <name type="common">White mold</name>
    <name type="synonym">Whetzelinia sclerotiorum</name>
    <dbReference type="NCBI Taxonomy" id="665079"/>
    <lineage>
        <taxon>Eukaryota</taxon>
        <taxon>Fungi</taxon>
        <taxon>Dikarya</taxon>
        <taxon>Ascomycota</taxon>
        <taxon>Pezizomycotina</taxon>
        <taxon>Leotiomycetes</taxon>
        <taxon>Helotiales</taxon>
        <taxon>Sclerotiniaceae</taxon>
        <taxon>Sclerotinia</taxon>
    </lineage>
</organism>
<dbReference type="AlphaFoldDB" id="A7F4K6"/>
<sequence>MSCYIFLLLGDRLRYISIFLLSEHRNQVRLIIVILSIILSQEMKIQIHSYKNLSVSFREYSSVVLIRTFLNIQFNFISSRSVYSVSTVLRIEKYPYILYYRAKLTCFTCSLRFRCTYSCNTITSVTILDWLIIFNIPVREQR</sequence>
<gene>
    <name evidence="1" type="ORF">SS1G_12531</name>
</gene>
<name>A7F4K6_SCLS1</name>
<dbReference type="RefSeq" id="XP_001586544.1">
    <property type="nucleotide sequence ID" value="XM_001586494.1"/>
</dbReference>
<proteinExistence type="predicted"/>